<keyword evidence="3 5" id="KW-0238">DNA-binding</keyword>
<protein>
    <submittedName>
        <fullName evidence="7">TetR/AcrR family transcriptional regulator</fullName>
    </submittedName>
</protein>
<evidence type="ECO:0000259" key="6">
    <source>
        <dbReference type="PROSITE" id="PS50977"/>
    </source>
</evidence>
<organism evidence="7 8">
    <name type="scientific">Alcaligenes faecalis</name>
    <dbReference type="NCBI Taxonomy" id="511"/>
    <lineage>
        <taxon>Bacteria</taxon>
        <taxon>Pseudomonadati</taxon>
        <taxon>Pseudomonadota</taxon>
        <taxon>Betaproteobacteria</taxon>
        <taxon>Burkholderiales</taxon>
        <taxon>Alcaligenaceae</taxon>
        <taxon>Alcaligenes</taxon>
    </lineage>
</organism>
<dbReference type="PROSITE" id="PS50977">
    <property type="entry name" value="HTH_TETR_2"/>
    <property type="match status" value="1"/>
</dbReference>
<evidence type="ECO:0000256" key="2">
    <source>
        <dbReference type="ARBA" id="ARBA00023015"/>
    </source>
</evidence>
<evidence type="ECO:0000256" key="5">
    <source>
        <dbReference type="PROSITE-ProRule" id="PRU00335"/>
    </source>
</evidence>
<name>A0ABY7N5R2_ALCFA</name>
<feature type="DNA-binding region" description="H-T-H motif" evidence="5">
    <location>
        <begin position="110"/>
        <end position="129"/>
    </location>
</feature>
<dbReference type="Pfam" id="PF17932">
    <property type="entry name" value="TetR_C_24"/>
    <property type="match status" value="1"/>
</dbReference>
<sequence length="309" mass="34281">MFEPTLRRTPGFDEIMNSLTIVSINGNPMSSARSDVNPEFCGHLRSYCGAAKSPSCTATSNNTDRVLTLSIKTMKKTMAKSRPTRSDIQRQAILDAASLLFIEKGFGGTNFNDIADAVGMTRTALYYYFRSKEAMLESLTTAVTKRAGDLIAEVIQQEDLSPDEALRQLILHHAGLVLQHPLQFRVAERSESSLPEELRKEAQASRRAVRRGFVAVIERGIAEGMFRSVDADIAAFSIIGMCNWCAWWFDSRAGKPTEPIAELIASFGLRMLSRTDAGSETANNNQEIDLAMAQMRDAMEKLTDSLERR</sequence>
<dbReference type="Proteomes" id="UP001211866">
    <property type="component" value="Chromosome"/>
</dbReference>
<dbReference type="PANTHER" id="PTHR30055">
    <property type="entry name" value="HTH-TYPE TRANSCRIPTIONAL REGULATOR RUTR"/>
    <property type="match status" value="1"/>
</dbReference>
<dbReference type="InterPro" id="IPR036271">
    <property type="entry name" value="Tet_transcr_reg_TetR-rel_C_sf"/>
</dbReference>
<dbReference type="InterPro" id="IPR041490">
    <property type="entry name" value="KstR2_TetR_C"/>
</dbReference>
<keyword evidence="8" id="KW-1185">Reference proteome</keyword>
<dbReference type="Pfam" id="PF00440">
    <property type="entry name" value="TetR_N"/>
    <property type="match status" value="1"/>
</dbReference>
<keyword evidence="2" id="KW-0805">Transcription regulation</keyword>
<evidence type="ECO:0000313" key="8">
    <source>
        <dbReference type="Proteomes" id="UP001211866"/>
    </source>
</evidence>
<dbReference type="InterPro" id="IPR001647">
    <property type="entry name" value="HTH_TetR"/>
</dbReference>
<evidence type="ECO:0000256" key="4">
    <source>
        <dbReference type="ARBA" id="ARBA00023163"/>
    </source>
</evidence>
<dbReference type="SUPFAM" id="SSF48498">
    <property type="entry name" value="Tetracyclin repressor-like, C-terminal domain"/>
    <property type="match status" value="1"/>
</dbReference>
<feature type="domain" description="HTH tetR-type" evidence="6">
    <location>
        <begin position="87"/>
        <end position="147"/>
    </location>
</feature>
<keyword evidence="1" id="KW-0678">Repressor</keyword>
<dbReference type="PRINTS" id="PR00455">
    <property type="entry name" value="HTHTETR"/>
</dbReference>
<evidence type="ECO:0000313" key="7">
    <source>
        <dbReference type="EMBL" id="WBM38718.1"/>
    </source>
</evidence>
<evidence type="ECO:0000256" key="3">
    <source>
        <dbReference type="ARBA" id="ARBA00023125"/>
    </source>
</evidence>
<proteinExistence type="predicted"/>
<gene>
    <name evidence="7" type="ORF">M2J83_02455</name>
</gene>
<reference evidence="7 8" key="1">
    <citation type="submission" date="2022-05" db="EMBL/GenBank/DDBJ databases">
        <title>Complete sequence of strain NY11312.</title>
        <authorList>
            <person name="Zhou D."/>
        </authorList>
    </citation>
    <scope>NUCLEOTIDE SEQUENCE [LARGE SCALE GENOMIC DNA]</scope>
    <source>
        <strain evidence="7 8">NY11312</strain>
    </source>
</reference>
<dbReference type="RefSeq" id="WP_270118655.1">
    <property type="nucleotide sequence ID" value="NZ_CP096916.1"/>
</dbReference>
<accession>A0ABY7N5R2</accession>
<dbReference type="Gene3D" id="1.10.357.10">
    <property type="entry name" value="Tetracycline Repressor, domain 2"/>
    <property type="match status" value="1"/>
</dbReference>
<dbReference type="Gene3D" id="1.10.10.60">
    <property type="entry name" value="Homeodomain-like"/>
    <property type="match status" value="1"/>
</dbReference>
<dbReference type="EMBL" id="CP096916">
    <property type="protein sequence ID" value="WBM38718.1"/>
    <property type="molecule type" value="Genomic_DNA"/>
</dbReference>
<dbReference type="SUPFAM" id="SSF46689">
    <property type="entry name" value="Homeodomain-like"/>
    <property type="match status" value="1"/>
</dbReference>
<dbReference type="PANTHER" id="PTHR30055:SF175">
    <property type="entry name" value="HTH-TYPE TRANSCRIPTIONAL REPRESSOR KSTR2"/>
    <property type="match status" value="1"/>
</dbReference>
<dbReference type="InterPro" id="IPR009057">
    <property type="entry name" value="Homeodomain-like_sf"/>
</dbReference>
<dbReference type="InterPro" id="IPR050109">
    <property type="entry name" value="HTH-type_TetR-like_transc_reg"/>
</dbReference>
<evidence type="ECO:0000256" key="1">
    <source>
        <dbReference type="ARBA" id="ARBA00022491"/>
    </source>
</evidence>
<keyword evidence="4" id="KW-0804">Transcription</keyword>